<organism evidence="2 3">
    <name type="scientific">Cinara cedri</name>
    <dbReference type="NCBI Taxonomy" id="506608"/>
    <lineage>
        <taxon>Eukaryota</taxon>
        <taxon>Metazoa</taxon>
        <taxon>Ecdysozoa</taxon>
        <taxon>Arthropoda</taxon>
        <taxon>Hexapoda</taxon>
        <taxon>Insecta</taxon>
        <taxon>Pterygota</taxon>
        <taxon>Neoptera</taxon>
        <taxon>Paraneoptera</taxon>
        <taxon>Hemiptera</taxon>
        <taxon>Sternorrhyncha</taxon>
        <taxon>Aphidomorpha</taxon>
        <taxon>Aphidoidea</taxon>
        <taxon>Aphididae</taxon>
        <taxon>Lachninae</taxon>
        <taxon>Cinara</taxon>
    </lineage>
</organism>
<feature type="domain" description="RAP" evidence="1">
    <location>
        <begin position="562"/>
        <end position="619"/>
    </location>
</feature>
<dbReference type="OrthoDB" id="443524at2759"/>
<reference evidence="2 3" key="1">
    <citation type="submission" date="2019-08" db="EMBL/GenBank/DDBJ databases">
        <authorList>
            <person name="Alioto T."/>
            <person name="Alioto T."/>
            <person name="Gomez Garrido J."/>
        </authorList>
    </citation>
    <scope>NUCLEOTIDE SEQUENCE [LARGE SCALE GENOMIC DNA]</scope>
</reference>
<accession>A0A5E4MNU2</accession>
<evidence type="ECO:0000259" key="1">
    <source>
        <dbReference type="PROSITE" id="PS51286"/>
    </source>
</evidence>
<protein>
    <submittedName>
        <fullName evidence="2">RAP domain</fullName>
    </submittedName>
</protein>
<evidence type="ECO:0000313" key="2">
    <source>
        <dbReference type="EMBL" id="VVC33956.1"/>
    </source>
</evidence>
<proteinExistence type="predicted"/>
<dbReference type="Proteomes" id="UP000325440">
    <property type="component" value="Unassembled WGS sequence"/>
</dbReference>
<evidence type="ECO:0000313" key="3">
    <source>
        <dbReference type="Proteomes" id="UP000325440"/>
    </source>
</evidence>
<dbReference type="EMBL" id="CABPRJ010000979">
    <property type="protein sequence ID" value="VVC33956.1"/>
    <property type="molecule type" value="Genomic_DNA"/>
</dbReference>
<sequence>MNNISKYIHFFRKISFTTSNILKNQHVIQDHTCLLNLLTTRYVSNSNHISLSNAKDTNDILITNIKLAKQTKEVLEIVRSHNSVMTYQQHLQALNSLFILQKNDRTMISKEELTRSPEFTALCHKITICSRNLDLNDVMNSVKCLSYLGVSVNSNIMQVLLQLISKMINEMSLKQITFLHFLLKELSSCPLVDVLTLALPIVFETQIQYKIEDNVYWQVRFLNYIAKHNLSQESFDFVMSRIIKNIDQLNPKIVKSLLLCLYYKGYSTEKYINVIDKCIHIFINRIELIADTSDIEAILTRMLYKYKEESEVFYNEQFIDALIEYLIEKQESFQNLSYIVKKLNKIGFVHRGLLNYMTCQLTDHTTLENYKFSVLMSYIVACANANYIPPRFIELKPNILKILSVQKDILKLPWLLLTFDLAVLDCWSQKLLEHVFSRSFLNGFLNRSDNIHDYIMLLKLYQAAVTLFPGGYDGPLPPPDVLKKATDIYQKSFRNFPLKTALEHGLGGSDYVLSGVRSKLGHFIDHILVMRPGGYPVAIQNDDKSKLLLENIIQSYKNYLVIGIMVNKPNNYVINLNCLRGTFMLTNKMIEATGLVLLQISLEVWDGLLDYEKIPYIMRELKSKTDINVLTDKNIH</sequence>
<keyword evidence="3" id="KW-1185">Reference proteome</keyword>
<dbReference type="AlphaFoldDB" id="A0A5E4MNU2"/>
<dbReference type="SMART" id="SM00952">
    <property type="entry name" value="RAP"/>
    <property type="match status" value="1"/>
</dbReference>
<name>A0A5E4MNU2_9HEMI</name>
<dbReference type="PROSITE" id="PS51286">
    <property type="entry name" value="RAP"/>
    <property type="match status" value="1"/>
</dbReference>
<dbReference type="InterPro" id="IPR013584">
    <property type="entry name" value="RAP"/>
</dbReference>
<gene>
    <name evidence="2" type="ORF">CINCED_3A003898</name>
</gene>